<organism evidence="2 3">
    <name type="scientific">Tessaracoccus bendigoensis DSM 12906</name>
    <dbReference type="NCBI Taxonomy" id="1123357"/>
    <lineage>
        <taxon>Bacteria</taxon>
        <taxon>Bacillati</taxon>
        <taxon>Actinomycetota</taxon>
        <taxon>Actinomycetes</taxon>
        <taxon>Propionibacteriales</taxon>
        <taxon>Propionibacteriaceae</taxon>
        <taxon>Tessaracoccus</taxon>
    </lineage>
</organism>
<dbReference type="Gene3D" id="1.20.5.340">
    <property type="match status" value="1"/>
</dbReference>
<name>A0A1M6DIS4_9ACTN</name>
<dbReference type="Proteomes" id="UP000184512">
    <property type="component" value="Unassembled WGS sequence"/>
</dbReference>
<keyword evidence="1" id="KW-0175">Coiled coil</keyword>
<keyword evidence="3" id="KW-1185">Reference proteome</keyword>
<dbReference type="STRING" id="1123357.SAMN02745244_00928"/>
<proteinExistence type="predicted"/>
<evidence type="ECO:0000256" key="1">
    <source>
        <dbReference type="SAM" id="Coils"/>
    </source>
</evidence>
<accession>A0A1M6DIS4</accession>
<dbReference type="AlphaFoldDB" id="A0A1M6DIS4"/>
<evidence type="ECO:0000313" key="3">
    <source>
        <dbReference type="Proteomes" id="UP000184512"/>
    </source>
</evidence>
<protein>
    <submittedName>
        <fullName evidence="2">Uncharacterized protein</fullName>
    </submittedName>
</protein>
<sequence length="113" mass="12571">MATTDDTHPRDHLLSLAEQQAADATARLQDAGRLIDELRRDAVELATRLDRVRTDNEALQAEVEALRAERDAVKADLASATAASESLEAKVSEMADRLQRDPLRRVARAIRRK</sequence>
<dbReference type="RefSeq" id="WP_073186376.1">
    <property type="nucleotide sequence ID" value="NZ_FQZG01000013.1"/>
</dbReference>
<dbReference type="EMBL" id="FQZG01000013">
    <property type="protein sequence ID" value="SHI73041.1"/>
    <property type="molecule type" value="Genomic_DNA"/>
</dbReference>
<feature type="coiled-coil region" evidence="1">
    <location>
        <begin position="14"/>
        <end position="97"/>
    </location>
</feature>
<dbReference type="SUPFAM" id="SSF57997">
    <property type="entry name" value="Tropomyosin"/>
    <property type="match status" value="1"/>
</dbReference>
<gene>
    <name evidence="2" type="ORF">SAMN02745244_00928</name>
</gene>
<evidence type="ECO:0000313" key="2">
    <source>
        <dbReference type="EMBL" id="SHI73041.1"/>
    </source>
</evidence>
<reference evidence="2 3" key="1">
    <citation type="submission" date="2016-11" db="EMBL/GenBank/DDBJ databases">
        <authorList>
            <person name="Jaros S."/>
            <person name="Januszkiewicz K."/>
            <person name="Wedrychowicz H."/>
        </authorList>
    </citation>
    <scope>NUCLEOTIDE SEQUENCE [LARGE SCALE GENOMIC DNA]</scope>
    <source>
        <strain evidence="2 3">DSM 12906</strain>
    </source>
</reference>